<dbReference type="EMBL" id="AEGP01000022">
    <property type="protein sequence ID" value="EGG42796.1"/>
    <property type="molecule type" value="Genomic_DNA"/>
</dbReference>
<dbReference type="HOGENOM" id="CLU_2874914_0_0_2"/>
<dbReference type="AlphaFoldDB" id="F3KIQ2"/>
<sequence>MNIQNEFGMKPLLASCPNCTRSSLYCGKIPTALRDMANKEVLFCKLCKFVVSVDEFKKILSSV</sequence>
<dbReference type="PATRIC" id="fig|886738.10.peg.405"/>
<dbReference type="Proteomes" id="UP000004348">
    <property type="component" value="Chromosome"/>
</dbReference>
<evidence type="ECO:0000313" key="1">
    <source>
        <dbReference type="EMBL" id="EGG42796.1"/>
    </source>
</evidence>
<accession>F3KIQ2</accession>
<proteinExistence type="predicted"/>
<gene>
    <name evidence="1" type="ORF">Nlim_0351</name>
</gene>
<organism evidence="1">
    <name type="scientific">Candidatus Nitrosarchaeum limnium SFB1</name>
    <dbReference type="NCBI Taxonomy" id="886738"/>
    <lineage>
        <taxon>Archaea</taxon>
        <taxon>Nitrososphaerota</taxon>
        <taxon>Nitrososphaeria</taxon>
        <taxon>Nitrosopumilales</taxon>
        <taxon>Nitrosopumilaceae</taxon>
        <taxon>Nitrosarchaeum</taxon>
    </lineage>
</organism>
<reference evidence="1" key="1">
    <citation type="journal article" date="2011" name="PLoS ONE">
        <title>Genome of a low-salinity ammonia-oxidizing archaeon determined by single-cell and metagenomic analysis.</title>
        <authorList>
            <person name="Blainey P.C."/>
            <person name="Mosier A.C."/>
            <person name="Potanina A."/>
            <person name="Francis C.A."/>
            <person name="Quake S.R."/>
        </authorList>
    </citation>
    <scope>NUCLEOTIDE SEQUENCE [LARGE SCALE GENOMIC DNA]</scope>
    <source>
        <strain evidence="1">SFB1</strain>
    </source>
</reference>
<name>F3KIQ2_9ARCH</name>
<protein>
    <submittedName>
        <fullName evidence="1">Uncharacterized protein</fullName>
    </submittedName>
</protein>
<comment type="caution">
    <text evidence="1">The sequence shown here is derived from an EMBL/GenBank/DDBJ whole genome shotgun (WGS) entry which is preliminary data.</text>
</comment>